<reference evidence="1" key="2">
    <citation type="submission" date="2017-11" db="EMBL/GenBank/DDBJ databases">
        <title>Coralsnake Venomics: Analyses of Venom Gland Transcriptomes and Proteomes of Six Brazilian Taxa.</title>
        <authorList>
            <person name="Aird S.D."/>
            <person name="Jorge da Silva N."/>
            <person name="Qiu L."/>
            <person name="Villar-Briones A."/>
            <person name="Aparecida-Saddi V."/>
            <person name="Campos-Telles M.P."/>
            <person name="Grau M."/>
            <person name="Mikheyev A.S."/>
        </authorList>
    </citation>
    <scope>NUCLEOTIDE SEQUENCE</scope>
    <source>
        <tissue evidence="1">Venom_gland</tissue>
    </source>
</reference>
<name>A0A2D4EKF6_MICCO</name>
<evidence type="ECO:0008006" key="2">
    <source>
        <dbReference type="Google" id="ProtNLM"/>
    </source>
</evidence>
<dbReference type="PANTHER" id="PTHR31635:SF196">
    <property type="entry name" value="REVERSE TRANSCRIPTASE DOMAIN-CONTAINING PROTEIN-RELATED"/>
    <property type="match status" value="1"/>
</dbReference>
<dbReference type="EMBL" id="IACJ01006006">
    <property type="protein sequence ID" value="LAA35599.1"/>
    <property type="molecule type" value="Transcribed_RNA"/>
</dbReference>
<dbReference type="PANTHER" id="PTHR31635">
    <property type="entry name" value="REVERSE TRANSCRIPTASE DOMAIN-CONTAINING PROTEIN-RELATED"/>
    <property type="match status" value="1"/>
</dbReference>
<proteinExistence type="predicted"/>
<reference evidence="1" key="1">
    <citation type="submission" date="2017-07" db="EMBL/GenBank/DDBJ databases">
        <authorList>
            <person name="Mikheyev A."/>
            <person name="Grau M."/>
        </authorList>
    </citation>
    <scope>NUCLEOTIDE SEQUENCE</scope>
    <source>
        <tissue evidence="1">Venom_gland</tissue>
    </source>
</reference>
<evidence type="ECO:0000313" key="1">
    <source>
        <dbReference type="EMBL" id="LAA35599.1"/>
    </source>
</evidence>
<dbReference type="AlphaFoldDB" id="A0A2D4EKF6"/>
<organism evidence="1">
    <name type="scientific">Micrurus corallinus</name>
    <name type="common">Brazilian coral snake</name>
    <dbReference type="NCBI Taxonomy" id="54390"/>
    <lineage>
        <taxon>Eukaryota</taxon>
        <taxon>Metazoa</taxon>
        <taxon>Chordata</taxon>
        <taxon>Craniata</taxon>
        <taxon>Vertebrata</taxon>
        <taxon>Euteleostomi</taxon>
        <taxon>Lepidosauria</taxon>
        <taxon>Squamata</taxon>
        <taxon>Bifurcata</taxon>
        <taxon>Unidentata</taxon>
        <taxon>Episquamata</taxon>
        <taxon>Toxicofera</taxon>
        <taxon>Serpentes</taxon>
        <taxon>Colubroidea</taxon>
        <taxon>Elapidae</taxon>
        <taxon>Elapinae</taxon>
        <taxon>Micrurus</taxon>
    </lineage>
</organism>
<protein>
    <recommendedName>
        <fullName evidence="2">Reverse transcriptase zinc-binding domain-containing protein</fullName>
    </recommendedName>
</protein>
<sequence>MSKKLRYHQILDKEGKLKSIQELEEQNITIDRWSYFQITIRYKKDLKEFGIETKSNNLDKILLGQDKNMISKLYNYLLEFELVEEIVKGPMIAWAKNFGYNIQLEEWEEIWKRNLTITKSVAYKENLYKMMYRWHLAPSRLIKVYPTANPMCWKCKINHGTYYHLWWTCPIIKIFWMKIKNWLEEITQVGLEWKPELYLLGILKKDYPPKIKYLIIHILTGIRISLAQVWKSPNIPTTQLIIQKICECAEMDKLTLKLKGKEDSEYYSIWKKWYEWLAKEKTLI</sequence>
<accession>A0A2D4EKF6</accession>